<reference evidence="3 4" key="1">
    <citation type="journal article" date="2018" name="Nat. Ecol. Evol.">
        <title>Shark genomes provide insights into elasmobranch evolution and the origin of vertebrates.</title>
        <authorList>
            <person name="Hara Y"/>
            <person name="Yamaguchi K"/>
            <person name="Onimaru K"/>
            <person name="Kadota M"/>
            <person name="Koyanagi M"/>
            <person name="Keeley SD"/>
            <person name="Tatsumi K"/>
            <person name="Tanaka K"/>
            <person name="Motone F"/>
            <person name="Kageyama Y"/>
            <person name="Nozu R"/>
            <person name="Adachi N"/>
            <person name="Nishimura O"/>
            <person name="Nakagawa R"/>
            <person name="Tanegashima C"/>
            <person name="Kiyatake I"/>
            <person name="Matsumoto R"/>
            <person name="Murakumo K"/>
            <person name="Nishida K"/>
            <person name="Terakita A"/>
            <person name="Kuratani S"/>
            <person name="Sato K"/>
            <person name="Hyodo S Kuraku.S."/>
        </authorList>
    </citation>
    <scope>NUCLEOTIDE SEQUENCE [LARGE SCALE GENOMIC DNA]</scope>
</reference>
<organism evidence="3 4">
    <name type="scientific">Scyliorhinus torazame</name>
    <name type="common">Cloudy catshark</name>
    <name type="synonym">Catulus torazame</name>
    <dbReference type="NCBI Taxonomy" id="75743"/>
    <lineage>
        <taxon>Eukaryota</taxon>
        <taxon>Metazoa</taxon>
        <taxon>Chordata</taxon>
        <taxon>Craniata</taxon>
        <taxon>Vertebrata</taxon>
        <taxon>Chondrichthyes</taxon>
        <taxon>Elasmobranchii</taxon>
        <taxon>Galeomorphii</taxon>
        <taxon>Galeoidea</taxon>
        <taxon>Carcharhiniformes</taxon>
        <taxon>Scyliorhinidae</taxon>
        <taxon>Scyliorhinus</taxon>
    </lineage>
</organism>
<proteinExistence type="predicted"/>
<dbReference type="Proteomes" id="UP000288216">
    <property type="component" value="Unassembled WGS sequence"/>
</dbReference>
<dbReference type="SUPFAM" id="SSF52047">
    <property type="entry name" value="RNI-like"/>
    <property type="match status" value="1"/>
</dbReference>
<dbReference type="Pfam" id="PF21402">
    <property type="entry name" value="NLRX1_C"/>
    <property type="match status" value="1"/>
</dbReference>
<dbReference type="InterPro" id="IPR001611">
    <property type="entry name" value="Leu-rich_rpt"/>
</dbReference>
<dbReference type="InterPro" id="IPR052201">
    <property type="entry name" value="LRR-containing_regulator"/>
</dbReference>
<evidence type="ECO:0000259" key="2">
    <source>
        <dbReference type="Pfam" id="PF21402"/>
    </source>
</evidence>
<dbReference type="PANTHER" id="PTHR24111:SF0">
    <property type="entry name" value="LEUCINE-RICH REPEAT-CONTAINING PROTEIN"/>
    <property type="match status" value="1"/>
</dbReference>
<dbReference type="SMART" id="SM00368">
    <property type="entry name" value="LRR_RI"/>
    <property type="match status" value="4"/>
</dbReference>
<accession>A0A401PF44</accession>
<dbReference type="Pfam" id="PF13516">
    <property type="entry name" value="LRR_6"/>
    <property type="match status" value="1"/>
</dbReference>
<dbReference type="InterPro" id="IPR032675">
    <property type="entry name" value="LRR_dom_sf"/>
</dbReference>
<evidence type="ECO:0000256" key="1">
    <source>
        <dbReference type="ARBA" id="ARBA00022737"/>
    </source>
</evidence>
<gene>
    <name evidence="3" type="ORF">scyTo_0001674</name>
</gene>
<evidence type="ECO:0000313" key="4">
    <source>
        <dbReference type="Proteomes" id="UP000288216"/>
    </source>
</evidence>
<dbReference type="OrthoDB" id="120976at2759"/>
<evidence type="ECO:0000313" key="3">
    <source>
        <dbReference type="EMBL" id="GCB71714.1"/>
    </source>
</evidence>
<comment type="caution">
    <text evidence="3">The sequence shown here is derived from an EMBL/GenBank/DDBJ whole genome shotgun (WGS) entry which is preliminary data.</text>
</comment>
<keyword evidence="4" id="KW-1185">Reference proteome</keyword>
<dbReference type="Gene3D" id="3.80.10.10">
    <property type="entry name" value="Ribonuclease Inhibitor"/>
    <property type="match status" value="1"/>
</dbReference>
<dbReference type="AlphaFoldDB" id="A0A401PF44"/>
<name>A0A401PF44_SCYTO</name>
<dbReference type="InterPro" id="IPR048900">
    <property type="entry name" value="NLRX1_C"/>
</dbReference>
<dbReference type="STRING" id="75743.A0A401PF44"/>
<dbReference type="OMA" id="SWACISV"/>
<feature type="domain" description="NLR family member X1 C-terminal" evidence="2">
    <location>
        <begin position="131"/>
        <end position="191"/>
    </location>
</feature>
<dbReference type="PANTHER" id="PTHR24111">
    <property type="entry name" value="LEUCINE-RICH REPEAT-CONTAINING PROTEIN 34"/>
    <property type="match status" value="1"/>
</dbReference>
<sequence length="199" mass="22543">MDPHCAVQNLWLCDNALSEAAVNCIGPAIAHNRSITQLSLLNTSLGDKGVKMLTPYIRDNAHLRDINLASNHISEHTAMDLVEMIKTHPTLERVHLYLNEISDRGKQNLQVLSREQDGVTVLASITDESNISAYWSLILKNISQNTANRDKELVADYLTLFQNELTFSRGQTRNLWKKLKLLRVENGIETLLKQIKQEN</sequence>
<keyword evidence="1" id="KW-0677">Repeat</keyword>
<protein>
    <recommendedName>
        <fullName evidence="2">NLR family member X1 C-terminal domain-containing protein</fullName>
    </recommendedName>
</protein>
<dbReference type="EMBL" id="BFAA01000386">
    <property type="protein sequence ID" value="GCB71714.1"/>
    <property type="molecule type" value="Genomic_DNA"/>
</dbReference>